<evidence type="ECO:0000313" key="5">
    <source>
        <dbReference type="EMBL" id="KAK9807107.1"/>
    </source>
</evidence>
<dbReference type="Proteomes" id="UP001465755">
    <property type="component" value="Unassembled WGS sequence"/>
</dbReference>
<sequence length="489" mass="52362">MADGNSGAASDANGKDPAQASSAAAGSGFSLSFASRGRQSAASSRAKPSAQQPEERELIVGFASGQSEAADKRAPVQRGKLVIPLQLDTFQGAARGPKAHNPDRYLPDRDDGSRLNNEDRFELAAPENKPTMAFGLQQRSKPQDAAQQPDVAQASGREDAQPGTSGQLEAGVRSGVNVRTAVGTEGAPGGLRIMKRPGQGPRGTENGHASRGAGRGGGRGRAAAQEADLDILRTALADMPDVASLDDYEAIPVEEFGRAMLYGMGWTEGKAMCKRDMPDVVAPEYVKRPDKLGLGAQPGLPPDTHKKCRHPGDSQKGQPPRDLVYIDPSGRQRNVKPAGAELTKRVRPGARAGKRMRVLAGSHSGLVCTVLDVQGDPPVASVRLHPTMSSPEKDAYANGHSKYHRKEKKRHKKESKKERKRRKKDHKRGKAPSEEASSSSGSDEEAALPQLPVGGTERPWLMPHIMVKIIDKHRKGGRLYLKRAEGMDE</sequence>
<dbReference type="PANTHER" id="PTHR15818:SF2">
    <property type="entry name" value="G-PATCH DOMAIN AND KOW MOTIFS-CONTAINING PROTEIN"/>
    <property type="match status" value="1"/>
</dbReference>
<evidence type="ECO:0000256" key="1">
    <source>
        <dbReference type="ARBA" id="ARBA00004123"/>
    </source>
</evidence>
<keyword evidence="6" id="KW-1185">Reference proteome</keyword>
<feature type="compositionally biased region" description="Low complexity" evidence="3">
    <location>
        <begin position="18"/>
        <end position="46"/>
    </location>
</feature>
<dbReference type="EMBL" id="JALJOQ010000034">
    <property type="protein sequence ID" value="KAK9807107.1"/>
    <property type="molecule type" value="Genomic_DNA"/>
</dbReference>
<dbReference type="PANTHER" id="PTHR15818">
    <property type="entry name" value="G PATCH AND KOW-CONTAINING"/>
    <property type="match status" value="1"/>
</dbReference>
<proteinExistence type="predicted"/>
<comment type="subcellular location">
    <subcellularLocation>
        <location evidence="1">Nucleus</location>
    </subcellularLocation>
</comment>
<protein>
    <recommendedName>
        <fullName evidence="4">Spp2/MOS2 G-patch domain-containing protein</fullName>
    </recommendedName>
</protein>
<gene>
    <name evidence="5" type="ORF">WJX73_005228</name>
</gene>
<dbReference type="InterPro" id="IPR026822">
    <property type="entry name" value="Spp2/MOS2_G-patch"/>
</dbReference>
<evidence type="ECO:0000256" key="3">
    <source>
        <dbReference type="SAM" id="MobiDB-lite"/>
    </source>
</evidence>
<dbReference type="GO" id="GO:0000398">
    <property type="term" value="P:mRNA splicing, via spliceosome"/>
    <property type="evidence" value="ECO:0007669"/>
    <property type="project" value="InterPro"/>
</dbReference>
<evidence type="ECO:0000256" key="2">
    <source>
        <dbReference type="ARBA" id="ARBA00023242"/>
    </source>
</evidence>
<feature type="region of interest" description="Disordered" evidence="3">
    <location>
        <begin position="289"/>
        <end position="349"/>
    </location>
</feature>
<reference evidence="5 6" key="1">
    <citation type="journal article" date="2024" name="Nat. Commun.">
        <title>Phylogenomics reveals the evolutionary origins of lichenization in chlorophyte algae.</title>
        <authorList>
            <person name="Puginier C."/>
            <person name="Libourel C."/>
            <person name="Otte J."/>
            <person name="Skaloud P."/>
            <person name="Haon M."/>
            <person name="Grisel S."/>
            <person name="Petersen M."/>
            <person name="Berrin J.G."/>
            <person name="Delaux P.M."/>
            <person name="Dal Grande F."/>
            <person name="Keller J."/>
        </authorList>
    </citation>
    <scope>NUCLEOTIDE SEQUENCE [LARGE SCALE GENOMIC DNA]</scope>
    <source>
        <strain evidence="5 6">SAG 2036</strain>
    </source>
</reference>
<feature type="compositionally biased region" description="Basic and acidic residues" evidence="3">
    <location>
        <begin position="100"/>
        <end position="122"/>
    </location>
</feature>
<dbReference type="InterPro" id="IPR045166">
    <property type="entry name" value="Spp2-like"/>
</dbReference>
<name>A0AAW1PEB7_9CHLO</name>
<keyword evidence="2" id="KW-0539">Nucleus</keyword>
<evidence type="ECO:0000313" key="6">
    <source>
        <dbReference type="Proteomes" id="UP001465755"/>
    </source>
</evidence>
<feature type="compositionally biased region" description="Basic residues" evidence="3">
    <location>
        <begin position="401"/>
        <end position="430"/>
    </location>
</feature>
<dbReference type="GO" id="GO:0005681">
    <property type="term" value="C:spliceosomal complex"/>
    <property type="evidence" value="ECO:0007669"/>
    <property type="project" value="TreeGrafter"/>
</dbReference>
<dbReference type="AlphaFoldDB" id="A0AAW1PEB7"/>
<feature type="compositionally biased region" description="Low complexity" evidence="3">
    <location>
        <begin position="143"/>
        <end position="154"/>
    </location>
</feature>
<comment type="caution">
    <text evidence="5">The sequence shown here is derived from an EMBL/GenBank/DDBJ whole genome shotgun (WGS) entry which is preliminary data.</text>
</comment>
<dbReference type="Pfam" id="PF12656">
    <property type="entry name" value="G-patch_2"/>
    <property type="match status" value="1"/>
</dbReference>
<feature type="domain" description="Spp2/MOS2 G-patch" evidence="4">
    <location>
        <begin position="240"/>
        <end position="298"/>
    </location>
</feature>
<feature type="region of interest" description="Disordered" evidence="3">
    <location>
        <begin position="381"/>
        <end position="460"/>
    </location>
</feature>
<feature type="region of interest" description="Disordered" evidence="3">
    <location>
        <begin position="1"/>
        <end position="224"/>
    </location>
</feature>
<accession>A0AAW1PEB7</accession>
<evidence type="ECO:0000259" key="4">
    <source>
        <dbReference type="Pfam" id="PF12656"/>
    </source>
</evidence>
<organism evidence="5 6">
    <name type="scientific">Symbiochloris irregularis</name>
    <dbReference type="NCBI Taxonomy" id="706552"/>
    <lineage>
        <taxon>Eukaryota</taxon>
        <taxon>Viridiplantae</taxon>
        <taxon>Chlorophyta</taxon>
        <taxon>core chlorophytes</taxon>
        <taxon>Trebouxiophyceae</taxon>
        <taxon>Trebouxiales</taxon>
        <taxon>Trebouxiaceae</taxon>
        <taxon>Symbiochloris</taxon>
    </lineage>
</organism>